<dbReference type="InterPro" id="IPR036415">
    <property type="entry name" value="Lamin_tail_dom_sf"/>
</dbReference>
<keyword evidence="3" id="KW-0540">Nuclease</keyword>
<dbReference type="InterPro" id="IPR005135">
    <property type="entry name" value="Endo/exonuclease/phosphatase"/>
</dbReference>
<keyword evidence="3" id="KW-0255">Endonuclease</keyword>
<dbReference type="Pfam" id="PF00932">
    <property type="entry name" value="LTD"/>
    <property type="match status" value="1"/>
</dbReference>
<dbReference type="InterPro" id="IPR036691">
    <property type="entry name" value="Endo/exonu/phosph_ase_sf"/>
</dbReference>
<evidence type="ECO:0000313" key="3">
    <source>
        <dbReference type="EMBL" id="PIL44764.1"/>
    </source>
</evidence>
<dbReference type="InterPro" id="IPR047971">
    <property type="entry name" value="ExeM-like"/>
</dbReference>
<comment type="caution">
    <text evidence="3">The sequence shown here is derived from an EMBL/GenBank/DDBJ whole genome shotgun (WGS) entry which is preliminary data.</text>
</comment>
<evidence type="ECO:0000313" key="4">
    <source>
        <dbReference type="Proteomes" id="UP000230390"/>
    </source>
</evidence>
<dbReference type="NCBIfam" id="NF033681">
    <property type="entry name" value="ExeM_NucH_DNase"/>
    <property type="match status" value="1"/>
</dbReference>
<name>A0A2G8TFG9_9BURK</name>
<feature type="signal peptide" evidence="1">
    <location>
        <begin position="1"/>
        <end position="30"/>
    </location>
</feature>
<dbReference type="Pfam" id="PF03372">
    <property type="entry name" value="Exo_endo_phos"/>
    <property type="match status" value="1"/>
</dbReference>
<keyword evidence="3" id="KW-0378">Hydrolase</keyword>
<dbReference type="Proteomes" id="UP000230390">
    <property type="component" value="Unassembled WGS sequence"/>
</dbReference>
<accession>A0A2G8TFG9</accession>
<keyword evidence="3" id="KW-0269">Exonuclease</keyword>
<proteinExistence type="predicted"/>
<evidence type="ECO:0000256" key="1">
    <source>
        <dbReference type="SAM" id="SignalP"/>
    </source>
</evidence>
<dbReference type="CDD" id="cd04486">
    <property type="entry name" value="YhcR_OBF_like"/>
    <property type="match status" value="1"/>
</dbReference>
<feature type="chain" id="PRO_5013708318" evidence="1">
    <location>
        <begin position="31"/>
        <end position="1009"/>
    </location>
</feature>
<dbReference type="GO" id="GO:0004527">
    <property type="term" value="F:exonuclease activity"/>
    <property type="evidence" value="ECO:0007669"/>
    <property type="project" value="UniProtKB-KW"/>
</dbReference>
<gene>
    <name evidence="3" type="ORF">CR105_12695</name>
</gene>
<evidence type="ECO:0000259" key="2">
    <source>
        <dbReference type="PROSITE" id="PS51841"/>
    </source>
</evidence>
<dbReference type="Gene3D" id="3.60.10.10">
    <property type="entry name" value="Endonuclease/exonuclease/phosphatase"/>
    <property type="match status" value="1"/>
</dbReference>
<keyword evidence="1" id="KW-0732">Signal</keyword>
<dbReference type="SUPFAM" id="SSF56219">
    <property type="entry name" value="DNase I-like"/>
    <property type="match status" value="1"/>
</dbReference>
<dbReference type="PROSITE" id="PS51841">
    <property type="entry name" value="LTD"/>
    <property type="match status" value="1"/>
</dbReference>
<dbReference type="RefSeq" id="WP_099788823.1">
    <property type="nucleotide sequence ID" value="NZ_JBHLYV010000004.1"/>
</dbReference>
<feature type="domain" description="LTD" evidence="2">
    <location>
        <begin position="27"/>
        <end position="161"/>
    </location>
</feature>
<dbReference type="PANTHER" id="PTHR42834">
    <property type="entry name" value="ENDONUCLEASE/EXONUCLEASE/PHOSPHATASE FAMILY PROTEIN (AFU_ORTHOLOGUE AFUA_3G09210)"/>
    <property type="match status" value="1"/>
</dbReference>
<dbReference type="OrthoDB" id="9800417at2"/>
<dbReference type="InterPro" id="IPR001322">
    <property type="entry name" value="Lamin_tail_dom"/>
</dbReference>
<reference evidence="3 4" key="1">
    <citation type="submission" date="2017-10" db="EMBL/GenBank/DDBJ databases">
        <title>Massilia psychrophilum sp. nov., a novel purple-pigmented bacterium isolated from Tianshan glacier, Xinjiang Municipality, China.</title>
        <authorList>
            <person name="Wang H."/>
        </authorList>
    </citation>
    <scope>NUCLEOTIDE SEQUENCE [LARGE SCALE GENOMIC DNA]</scope>
    <source>
        <strain evidence="3 4">JCM 30074</strain>
    </source>
</reference>
<dbReference type="AlphaFoldDB" id="A0A2G8TFG9"/>
<protein>
    <submittedName>
        <fullName evidence="3">Endonuclease/exonuclease/phosphatase</fullName>
    </submittedName>
</protein>
<organism evidence="3 4">
    <name type="scientific">Massilia eurypsychrophila</name>
    <dbReference type="NCBI Taxonomy" id="1485217"/>
    <lineage>
        <taxon>Bacteria</taxon>
        <taxon>Pseudomonadati</taxon>
        <taxon>Pseudomonadota</taxon>
        <taxon>Betaproteobacteria</taxon>
        <taxon>Burkholderiales</taxon>
        <taxon>Oxalobacteraceae</taxon>
        <taxon>Telluria group</taxon>
        <taxon>Massilia</taxon>
    </lineage>
</organism>
<dbReference type="SUPFAM" id="SSF74853">
    <property type="entry name" value="Lamin A/C globular tail domain"/>
    <property type="match status" value="1"/>
</dbReference>
<dbReference type="GO" id="GO:0004519">
    <property type="term" value="F:endonuclease activity"/>
    <property type="evidence" value="ECO:0007669"/>
    <property type="project" value="UniProtKB-KW"/>
</dbReference>
<dbReference type="Gene3D" id="2.60.40.1260">
    <property type="entry name" value="Lamin Tail domain"/>
    <property type="match status" value="1"/>
</dbReference>
<dbReference type="EMBL" id="PDOC01000006">
    <property type="protein sequence ID" value="PIL44764.1"/>
    <property type="molecule type" value="Genomic_DNA"/>
</dbReference>
<keyword evidence="4" id="KW-1185">Reference proteome</keyword>
<sequence>MKKPVASINSPGQLTVLAALLAGLCAPALAADSGAKVVISQVYGGGGNAGATYRNDFIELFNRSNEDVSLSGWSVQYASSTGTSWTNRTNLNAVTLKPGQYYLVGEASQAAVGGTTPVPDQIGTIAMSGSAGKVALVNSTTVLTGASPTGTMVLDLVGYGTATNGFEGSGPAGTLSNTASASRLAAGCTDENNNAGDFTVGAVAPRNSGTIAACGTVITPPPTEAPIVASCPAFSVQRGVGGSGPLSASDEDSIVNGATITSGAVSGISLGAVSAAAGDNQSASVSLNVASTVANGSYPVGVTFANNENQTATCNVTVTVQAATVANPTIMDIQGSGATSPYANTVQTIEGVLTYKFPGTGTGFFLQHQTGDGNPETADGIMIYAATTTAAVGDVVRVTGTVLEYKPAGQPFSYTEITNVSAITRVGAGTPIQPTNVTMPMDLGRVQGMLVRFSQSLVINSVASLGNRGEITLASVRRETPTNRYRPGTPEAIALAVANTIDQIVLDDGIFVQPNPIPFIGADSTVRAGDTVENVVGVVDFGSIGNQDNAYKLQVASVDGVEIVRRNPRTGPPAVGAGNVRVASANVLNFFTTFTNGTTIFGTTGQSCYPTASTSASTSNCRGADNLTEFNRQRDKIVNELVTLDADVVGLMEIQNNENVAVNYLVDQMNAKTGFTTYASVALPPARGTDAIRVAMIYKPNVVTPVGAPMSDGDAVNNRAPLAQTFKANNNGGKFSVIVNHLKSKGSCGSGANADLGDGQACHNATRVAQAQRLATYFIPEVKRVSGDDDVLVIGDMNAHGFEDPIHVLTSTGMVNELERFGRPNGVVYSYNFDSLSAYLDHALASPSLDAQVVGATEWHNNSDEPSIIDYNLESKPQDLYVNNAYRASDHDPVLVSLNLVGSFADVTSSFSVTRSSFVLNRATGLYNGTYSFTNKGATPVTGPFNVEIAGLPAGVTLTNASGQRIGVPYITAGAASVAPGATVTLTLTLSNPAKVGINYAATIYSGTF</sequence>
<dbReference type="PANTHER" id="PTHR42834:SF1">
    <property type="entry name" value="ENDONUCLEASE_EXONUCLEASE_PHOSPHATASE FAMILY PROTEIN (AFU_ORTHOLOGUE AFUA_3G09210)"/>
    <property type="match status" value="1"/>
</dbReference>
<dbReference type="CDD" id="cd10283">
    <property type="entry name" value="MnuA_DNase1-like"/>
    <property type="match status" value="1"/>
</dbReference>